<dbReference type="AlphaFoldDB" id="A0A2I0I1P5"/>
<dbReference type="EMBL" id="PGOL01004275">
    <property type="protein sequence ID" value="PKI37881.1"/>
    <property type="molecule type" value="Genomic_DNA"/>
</dbReference>
<gene>
    <name evidence="2" type="ORF">CRG98_041728</name>
</gene>
<feature type="compositionally biased region" description="Low complexity" evidence="1">
    <location>
        <begin position="132"/>
        <end position="144"/>
    </location>
</feature>
<evidence type="ECO:0000256" key="1">
    <source>
        <dbReference type="SAM" id="MobiDB-lite"/>
    </source>
</evidence>
<name>A0A2I0I1P5_PUNGR</name>
<sequence length="144" mass="14842">MAQNNLPASSEENTPPTPIYYQPPMIHALPPPTPAGALPTHLGEIPPPVPTPEAQAPSTSTEGAARIVALEGDITALKGTVNQMAADMAELIALLRAPNRTSSNSTPPPGYGPTVDPNPWVLPTHAPEDIEAPAIHAPAGHPAN</sequence>
<feature type="non-terminal residue" evidence="2">
    <location>
        <position position="144"/>
    </location>
</feature>
<evidence type="ECO:0000313" key="2">
    <source>
        <dbReference type="EMBL" id="PKI37881.1"/>
    </source>
</evidence>
<accession>A0A2I0I1P5</accession>
<protein>
    <recommendedName>
        <fullName evidence="4">Extensin-like</fullName>
    </recommendedName>
</protein>
<feature type="region of interest" description="Disordered" evidence="1">
    <location>
        <begin position="1"/>
        <end position="62"/>
    </location>
</feature>
<evidence type="ECO:0000313" key="3">
    <source>
        <dbReference type="Proteomes" id="UP000233551"/>
    </source>
</evidence>
<feature type="compositionally biased region" description="Polar residues" evidence="1">
    <location>
        <begin position="1"/>
        <end position="14"/>
    </location>
</feature>
<organism evidence="2 3">
    <name type="scientific">Punica granatum</name>
    <name type="common">Pomegranate</name>
    <dbReference type="NCBI Taxonomy" id="22663"/>
    <lineage>
        <taxon>Eukaryota</taxon>
        <taxon>Viridiplantae</taxon>
        <taxon>Streptophyta</taxon>
        <taxon>Embryophyta</taxon>
        <taxon>Tracheophyta</taxon>
        <taxon>Spermatophyta</taxon>
        <taxon>Magnoliopsida</taxon>
        <taxon>eudicotyledons</taxon>
        <taxon>Gunneridae</taxon>
        <taxon>Pentapetalae</taxon>
        <taxon>rosids</taxon>
        <taxon>malvids</taxon>
        <taxon>Myrtales</taxon>
        <taxon>Lythraceae</taxon>
        <taxon>Punica</taxon>
    </lineage>
</organism>
<reference evidence="2 3" key="1">
    <citation type="submission" date="2017-11" db="EMBL/GenBank/DDBJ databases">
        <title>De-novo sequencing of pomegranate (Punica granatum L.) genome.</title>
        <authorList>
            <person name="Akparov Z."/>
            <person name="Amiraslanov A."/>
            <person name="Hajiyeva S."/>
            <person name="Abbasov M."/>
            <person name="Kaur K."/>
            <person name="Hamwieh A."/>
            <person name="Solovyev V."/>
            <person name="Salamov A."/>
            <person name="Braich B."/>
            <person name="Kosarev P."/>
            <person name="Mahmoud A."/>
            <person name="Hajiyev E."/>
            <person name="Babayeva S."/>
            <person name="Izzatullayeva V."/>
            <person name="Mammadov A."/>
            <person name="Mammadov A."/>
            <person name="Sharifova S."/>
            <person name="Ojaghi J."/>
            <person name="Eynullazada K."/>
            <person name="Bayramov B."/>
            <person name="Abdulazimova A."/>
            <person name="Shahmuradov I."/>
        </authorList>
    </citation>
    <scope>NUCLEOTIDE SEQUENCE [LARGE SCALE GENOMIC DNA]</scope>
    <source>
        <strain evidence="3">cv. AG2017</strain>
        <tissue evidence="2">Leaf</tissue>
    </source>
</reference>
<feature type="region of interest" description="Disordered" evidence="1">
    <location>
        <begin position="99"/>
        <end position="144"/>
    </location>
</feature>
<dbReference type="Proteomes" id="UP000233551">
    <property type="component" value="Unassembled WGS sequence"/>
</dbReference>
<proteinExistence type="predicted"/>
<comment type="caution">
    <text evidence="2">The sequence shown here is derived from an EMBL/GenBank/DDBJ whole genome shotgun (WGS) entry which is preliminary data.</text>
</comment>
<keyword evidence="3" id="KW-1185">Reference proteome</keyword>
<evidence type="ECO:0008006" key="4">
    <source>
        <dbReference type="Google" id="ProtNLM"/>
    </source>
</evidence>